<evidence type="ECO:0000256" key="1">
    <source>
        <dbReference type="SAM" id="Phobius"/>
    </source>
</evidence>
<dbReference type="Proteomes" id="UP000688137">
    <property type="component" value="Unassembled WGS sequence"/>
</dbReference>
<reference evidence="2" key="1">
    <citation type="submission" date="2021-01" db="EMBL/GenBank/DDBJ databases">
        <authorList>
            <consortium name="Genoscope - CEA"/>
            <person name="William W."/>
        </authorList>
    </citation>
    <scope>NUCLEOTIDE SEQUENCE</scope>
</reference>
<dbReference type="EMBL" id="CAJJDM010000084">
    <property type="protein sequence ID" value="CAD8088614.1"/>
    <property type="molecule type" value="Genomic_DNA"/>
</dbReference>
<keyword evidence="1" id="KW-0812">Transmembrane</keyword>
<evidence type="ECO:0008006" key="4">
    <source>
        <dbReference type="Google" id="ProtNLM"/>
    </source>
</evidence>
<protein>
    <recommendedName>
        <fullName evidence="4">Transmembrane protein</fullName>
    </recommendedName>
</protein>
<evidence type="ECO:0000313" key="2">
    <source>
        <dbReference type="EMBL" id="CAD8088614.1"/>
    </source>
</evidence>
<keyword evidence="3" id="KW-1185">Reference proteome</keyword>
<sequence>MWEQSNKKQNFYCLCQTGHHKIFQSCFTNKKRKILQPGIKIISRNKISYFIMKINTFRIYNQLRQKYTVNRQEILSNIFIAQFLLGIIIYILKIFLSIYKTLKKVICNVLQRIHFKWRRLLFSQNKPTGTINRKIRQLRHLYFHQQIQILCQKICTQAVVAADQSESQEIMIAIQWFIYQEDNICKLNKSSKSVAKSYDLIFFGIRELLKSSLIYVQTDPFKCFYILQITASLSKVIFSFHLINKKRFMECDLQQELLEICDKLRQQMEIEKMIGFKIKWNSIYSQQKLLSKWSQQTGAKGKNFFTDAQKGSLVPQQK</sequence>
<gene>
    <name evidence="2" type="ORF">PPRIM_AZ9-3.1.T0810217</name>
</gene>
<name>A0A8S1NPM7_PARPR</name>
<proteinExistence type="predicted"/>
<keyword evidence="1" id="KW-0472">Membrane</keyword>
<dbReference type="AlphaFoldDB" id="A0A8S1NPM7"/>
<organism evidence="2 3">
    <name type="scientific">Paramecium primaurelia</name>
    <dbReference type="NCBI Taxonomy" id="5886"/>
    <lineage>
        <taxon>Eukaryota</taxon>
        <taxon>Sar</taxon>
        <taxon>Alveolata</taxon>
        <taxon>Ciliophora</taxon>
        <taxon>Intramacronucleata</taxon>
        <taxon>Oligohymenophorea</taxon>
        <taxon>Peniculida</taxon>
        <taxon>Parameciidae</taxon>
        <taxon>Paramecium</taxon>
    </lineage>
</organism>
<accession>A0A8S1NPM7</accession>
<feature type="transmembrane region" description="Helical" evidence="1">
    <location>
        <begin position="74"/>
        <end position="99"/>
    </location>
</feature>
<keyword evidence="1" id="KW-1133">Transmembrane helix</keyword>
<evidence type="ECO:0000313" key="3">
    <source>
        <dbReference type="Proteomes" id="UP000688137"/>
    </source>
</evidence>
<comment type="caution">
    <text evidence="2">The sequence shown here is derived from an EMBL/GenBank/DDBJ whole genome shotgun (WGS) entry which is preliminary data.</text>
</comment>